<dbReference type="PATRIC" id="fig|167539.5.peg.998"/>
<dbReference type="InterPro" id="IPR015424">
    <property type="entry name" value="PyrdxlP-dep_Trfase"/>
</dbReference>
<keyword evidence="3" id="KW-0808">Transferase</keyword>
<evidence type="ECO:0000256" key="6">
    <source>
        <dbReference type="ARBA" id="ARBA00023004"/>
    </source>
</evidence>
<dbReference type="RefSeq" id="WP_011125101.1">
    <property type="nucleotide sequence ID" value="NC_005042.1"/>
</dbReference>
<comment type="similarity">
    <text evidence="2">Belongs to the class-V pyridoxal-phosphate-dependent aminotransferase family. NifS/IscS subfamily.</text>
</comment>
<dbReference type="GO" id="GO:0046872">
    <property type="term" value="F:metal ion binding"/>
    <property type="evidence" value="ECO:0007669"/>
    <property type="project" value="UniProtKB-KW"/>
</dbReference>
<dbReference type="InterPro" id="IPR016454">
    <property type="entry name" value="Cysteine_dSase"/>
</dbReference>
<organism evidence="10 11">
    <name type="scientific">Prochlorococcus marinus (strain SARG / CCMP1375 / SS120)</name>
    <dbReference type="NCBI Taxonomy" id="167539"/>
    <lineage>
        <taxon>Bacteria</taxon>
        <taxon>Bacillati</taxon>
        <taxon>Cyanobacteriota</taxon>
        <taxon>Cyanophyceae</taxon>
        <taxon>Synechococcales</taxon>
        <taxon>Prochlorococcaceae</taxon>
        <taxon>Prochlorococcus</taxon>
    </lineage>
</organism>
<evidence type="ECO:0000256" key="7">
    <source>
        <dbReference type="ARBA" id="ARBA00023014"/>
    </source>
</evidence>
<dbReference type="GO" id="GO:0031071">
    <property type="term" value="F:cysteine desulfurase activity"/>
    <property type="evidence" value="ECO:0007669"/>
    <property type="project" value="UniProtKB-EC"/>
</dbReference>
<keyword evidence="4" id="KW-0479">Metal-binding</keyword>
<evidence type="ECO:0000259" key="9">
    <source>
        <dbReference type="Pfam" id="PF00266"/>
    </source>
</evidence>
<evidence type="ECO:0000313" key="11">
    <source>
        <dbReference type="Proteomes" id="UP000001420"/>
    </source>
</evidence>
<dbReference type="EnsemblBacteria" id="AAP99993">
    <property type="protein sequence ID" value="AAP99993"/>
    <property type="gene ID" value="Pro_0949"/>
</dbReference>
<dbReference type="OrthoDB" id="9808002at2"/>
<keyword evidence="5" id="KW-0663">Pyridoxal phosphate</keyword>
<dbReference type="HOGENOM" id="CLU_003433_0_0_3"/>
<dbReference type="InterPro" id="IPR015422">
    <property type="entry name" value="PyrdxlP-dep_Trfase_small"/>
</dbReference>
<reference evidence="10 11" key="1">
    <citation type="journal article" date="2003" name="Proc. Natl. Acad. Sci. U.S.A.">
        <title>Genome sequence of the cyanobacterium Prochlorococcus marinus SS120, a nearly minimal oxyphototrophic genome.</title>
        <authorList>
            <person name="Dufresne A."/>
            <person name="Salanoubat M."/>
            <person name="Partensky F."/>
            <person name="Artiguenave F."/>
            <person name="Axmann I.M."/>
            <person name="Barbe V."/>
            <person name="Duprat S."/>
            <person name="Galperin M.Y."/>
            <person name="Koonin E.V."/>
            <person name="Le Gall F."/>
            <person name="Makarova K.S."/>
            <person name="Ostrowski M."/>
            <person name="Oztas S."/>
            <person name="Robert C."/>
            <person name="Rogozin I.B."/>
            <person name="Scanlan D.J."/>
            <person name="Tandeau de Marsac N."/>
            <person name="Weissenbach J."/>
            <person name="Wincker P."/>
            <person name="Wolf Y.I."/>
            <person name="Hess W.R."/>
        </authorList>
    </citation>
    <scope>NUCLEOTIDE SEQUENCE [LARGE SCALE GENOMIC DNA]</scope>
    <source>
        <strain evidence="11">SARG / CCMP1375 / SS120</strain>
    </source>
</reference>
<dbReference type="InterPro" id="IPR000192">
    <property type="entry name" value="Aminotrans_V_dom"/>
</dbReference>
<keyword evidence="7" id="KW-0411">Iron-sulfur</keyword>
<comment type="cofactor">
    <cofactor evidence="1">
        <name>pyridoxal 5'-phosphate</name>
        <dbReference type="ChEBI" id="CHEBI:597326"/>
    </cofactor>
</comment>
<dbReference type="PANTHER" id="PTHR11601:SF34">
    <property type="entry name" value="CYSTEINE DESULFURASE"/>
    <property type="match status" value="1"/>
</dbReference>
<dbReference type="InterPro" id="IPR015421">
    <property type="entry name" value="PyrdxlP-dep_Trfase_major"/>
</dbReference>
<dbReference type="Gene3D" id="3.40.640.10">
    <property type="entry name" value="Type I PLP-dependent aspartate aminotransferase-like (Major domain)"/>
    <property type="match status" value="1"/>
</dbReference>
<dbReference type="AlphaFoldDB" id="Q7VBZ3"/>
<evidence type="ECO:0000256" key="3">
    <source>
        <dbReference type="ARBA" id="ARBA00022679"/>
    </source>
</evidence>
<gene>
    <name evidence="10" type="primary">nifS</name>
    <name evidence="10" type="ordered locus">Pro_0949</name>
</gene>
<proteinExistence type="inferred from homology"/>
<dbReference type="Pfam" id="PF00266">
    <property type="entry name" value="Aminotran_5"/>
    <property type="match status" value="1"/>
</dbReference>
<accession>Q7VBZ3</accession>
<dbReference type="Gene3D" id="3.90.1150.10">
    <property type="entry name" value="Aspartate Aminotransferase, domain 1"/>
    <property type="match status" value="1"/>
</dbReference>
<dbReference type="EMBL" id="AE017126">
    <property type="protein sequence ID" value="AAP99993.1"/>
    <property type="molecule type" value="Genomic_DNA"/>
</dbReference>
<evidence type="ECO:0000256" key="2">
    <source>
        <dbReference type="ARBA" id="ARBA00006490"/>
    </source>
</evidence>
<dbReference type="PIRSF" id="PIRSF005572">
    <property type="entry name" value="NifS"/>
    <property type="match status" value="1"/>
</dbReference>
<dbReference type="GO" id="GO:0051536">
    <property type="term" value="F:iron-sulfur cluster binding"/>
    <property type="evidence" value="ECO:0007669"/>
    <property type="project" value="UniProtKB-KW"/>
</dbReference>
<dbReference type="Proteomes" id="UP000001420">
    <property type="component" value="Chromosome"/>
</dbReference>
<name>Q7VBZ3_PROMA</name>
<keyword evidence="11" id="KW-1185">Reference proteome</keyword>
<dbReference type="SUPFAM" id="SSF53383">
    <property type="entry name" value="PLP-dependent transferases"/>
    <property type="match status" value="1"/>
</dbReference>
<evidence type="ECO:0000256" key="5">
    <source>
        <dbReference type="ARBA" id="ARBA00022898"/>
    </source>
</evidence>
<dbReference type="STRING" id="167539.Pro_0949"/>
<dbReference type="PANTHER" id="PTHR11601">
    <property type="entry name" value="CYSTEINE DESULFURYLASE FAMILY MEMBER"/>
    <property type="match status" value="1"/>
</dbReference>
<comment type="catalytic activity">
    <reaction evidence="8">
        <text>(sulfur carrier)-H + L-cysteine = (sulfur carrier)-SH + L-alanine</text>
        <dbReference type="Rhea" id="RHEA:43892"/>
        <dbReference type="Rhea" id="RHEA-COMP:14737"/>
        <dbReference type="Rhea" id="RHEA-COMP:14739"/>
        <dbReference type="ChEBI" id="CHEBI:29917"/>
        <dbReference type="ChEBI" id="CHEBI:35235"/>
        <dbReference type="ChEBI" id="CHEBI:57972"/>
        <dbReference type="ChEBI" id="CHEBI:64428"/>
        <dbReference type="EC" id="2.8.1.7"/>
    </reaction>
</comment>
<evidence type="ECO:0000256" key="8">
    <source>
        <dbReference type="ARBA" id="ARBA00050776"/>
    </source>
</evidence>
<evidence type="ECO:0000313" key="10">
    <source>
        <dbReference type="EMBL" id="AAP99993.1"/>
    </source>
</evidence>
<dbReference type="KEGG" id="pma:Pro_0949"/>
<evidence type="ECO:0000256" key="4">
    <source>
        <dbReference type="ARBA" id="ARBA00022723"/>
    </source>
</evidence>
<keyword evidence="6" id="KW-0408">Iron</keyword>
<sequence length="395" mass="43504">MDNNLEYIYLDGSATSPPLDDLANRMKIIQEGVWGNPSSLHYEGIKAAEIIESSKYDIAAKFNVLPDQIIITSGATESIQMIITSASRLYTPGRIVISSVEHPAVIFAADYLKNNGWDVLYWPVDKYGVIDITMIDELLAPPTKIVSIIWGQNEIGTVQPITQIATACKKKNLFFHTDATQVISQGCFNFNTLGISSFSASAHKFRGPKGVGLLIIDKEYLFMLKNLYDLGNHIPLFNKGTLSPALTYGMSLALNAITQNLIIDRNKVIFENTNTSNITKSLLDQLKNYDTLILTGHPLIRLPNHLSFVVKGKNGIPLSGRQLVRELSKKGICVSTGSACSSKHKKSSHVLKALNLPDNLLKSSLRISLGNWLKDIDPQSLGNIIISTIKEVSQH</sequence>
<protein>
    <submittedName>
        <fullName evidence="10">Cysteine sulfinate desulfinase/cysteine desulfurase</fullName>
    </submittedName>
</protein>
<feature type="domain" description="Aminotransferase class V" evidence="9">
    <location>
        <begin position="8"/>
        <end position="371"/>
    </location>
</feature>
<dbReference type="eggNOG" id="COG1104">
    <property type="taxonomic scope" value="Bacteria"/>
</dbReference>
<evidence type="ECO:0000256" key="1">
    <source>
        <dbReference type="ARBA" id="ARBA00001933"/>
    </source>
</evidence>